<protein>
    <submittedName>
        <fullName evidence="1">4Fe-4S dicluster domain-containing protein</fullName>
    </submittedName>
</protein>
<reference evidence="1 2" key="1">
    <citation type="submission" date="2023-08" db="EMBL/GenBank/DDBJ databases">
        <title>Implementing the SeqCode for naming new Mesorhizobium species isolated from Vachellia karroo root nodules.</title>
        <authorList>
            <person name="Van Lill M."/>
        </authorList>
    </citation>
    <scope>NUCLEOTIDE SEQUENCE [LARGE SCALE GENOMIC DNA]</scope>
    <source>
        <strain evidence="1 2">VK3E</strain>
    </source>
</reference>
<name>A0ABU4WUV2_9HYPH</name>
<proteinExistence type="predicted"/>
<dbReference type="Proteomes" id="UP001272097">
    <property type="component" value="Unassembled WGS sequence"/>
</dbReference>
<accession>A0ABU4WUV2</accession>
<evidence type="ECO:0000313" key="1">
    <source>
        <dbReference type="EMBL" id="MDX8439813.1"/>
    </source>
</evidence>
<gene>
    <name evidence="1" type="ORF">RFM51_09415</name>
</gene>
<dbReference type="RefSeq" id="WP_320213734.1">
    <property type="nucleotide sequence ID" value="NZ_JAVIIS010000010.1"/>
</dbReference>
<evidence type="ECO:0000313" key="2">
    <source>
        <dbReference type="Proteomes" id="UP001272097"/>
    </source>
</evidence>
<organism evidence="1 2">
    <name type="scientific">Mesorhizobium australafricanum</name>
    <dbReference type="NCBI Taxonomy" id="3072311"/>
    <lineage>
        <taxon>Bacteria</taxon>
        <taxon>Pseudomonadati</taxon>
        <taxon>Pseudomonadota</taxon>
        <taxon>Alphaproteobacteria</taxon>
        <taxon>Hyphomicrobiales</taxon>
        <taxon>Phyllobacteriaceae</taxon>
        <taxon>Mesorhizobium</taxon>
    </lineage>
</organism>
<dbReference type="EMBL" id="JAVIIS010000010">
    <property type="protein sequence ID" value="MDX8439813.1"/>
    <property type="molecule type" value="Genomic_DNA"/>
</dbReference>
<sequence length="229" mass="24547">MIVSRSPVGEIATALAANGLILRGGFNFCDDEAAPAAGSAAPAKSVLLVGQAGAAPWPHFQRWLERQSARIVNPLDTWSCEVIGAVAQEFGARAVSPSDRPYLPFQQWAMRAEGVKPSPLGILMHPQYGLWHAYRGALLFEEEVSLPEAHAANHLCDTCVERPCLKSCPVDAYSGQGFAHEACLDHVRGPRGAPCRSGGCLDRSACPYGAEYRYPADVQAFHMAAFAAL</sequence>
<comment type="caution">
    <text evidence="1">The sequence shown here is derived from an EMBL/GenBank/DDBJ whole genome shotgun (WGS) entry which is preliminary data.</text>
</comment>
<keyword evidence="2" id="KW-1185">Reference proteome</keyword>